<dbReference type="EMBL" id="JAOTPV010000005">
    <property type="protein sequence ID" value="KAJ4482205.1"/>
    <property type="molecule type" value="Genomic_DNA"/>
</dbReference>
<dbReference type="AlphaFoldDB" id="A0A9W9AHR3"/>
<comment type="caution">
    <text evidence="2">The sequence shown here is derived from an EMBL/GenBank/DDBJ whole genome shotgun (WGS) entry which is preliminary data.</text>
</comment>
<organism evidence="2 3">
    <name type="scientific">Lentinula aciculospora</name>
    <dbReference type="NCBI Taxonomy" id="153920"/>
    <lineage>
        <taxon>Eukaryota</taxon>
        <taxon>Fungi</taxon>
        <taxon>Dikarya</taxon>
        <taxon>Basidiomycota</taxon>
        <taxon>Agaricomycotina</taxon>
        <taxon>Agaricomycetes</taxon>
        <taxon>Agaricomycetidae</taxon>
        <taxon>Agaricales</taxon>
        <taxon>Marasmiineae</taxon>
        <taxon>Omphalotaceae</taxon>
        <taxon>Lentinula</taxon>
    </lineage>
</organism>
<feature type="compositionally biased region" description="Polar residues" evidence="1">
    <location>
        <begin position="267"/>
        <end position="285"/>
    </location>
</feature>
<proteinExistence type="predicted"/>
<feature type="region of interest" description="Disordered" evidence="1">
    <location>
        <begin position="822"/>
        <end position="841"/>
    </location>
</feature>
<evidence type="ECO:0000256" key="1">
    <source>
        <dbReference type="SAM" id="MobiDB-lite"/>
    </source>
</evidence>
<gene>
    <name evidence="2" type="ORF">J3R30DRAFT_3457761</name>
</gene>
<name>A0A9W9AHR3_9AGAR</name>
<feature type="region of interest" description="Disordered" evidence="1">
    <location>
        <begin position="267"/>
        <end position="288"/>
    </location>
</feature>
<keyword evidence="3" id="KW-1185">Reference proteome</keyword>
<feature type="compositionally biased region" description="Low complexity" evidence="1">
    <location>
        <begin position="337"/>
        <end position="351"/>
    </location>
</feature>
<feature type="compositionally biased region" description="Polar residues" evidence="1">
    <location>
        <begin position="91"/>
        <end position="105"/>
    </location>
</feature>
<sequence length="1006" mass="110321">MLASAPSQMITQNELSPRFHIESSFSVRAATNHSQTQAHISPSFTAGVKRPSVAATPLPTAPLSQKTKTVHHVVDDCEVDAKIQIIPPSTGPSSVDDPSSSTACKTNGVKRTAAPSSSGPPVVLKKPKLVLMSADIDAVSLTVAQAQRKKMLEEDPLATNVQHNSVTCNACGKVVKYTMFDLHHWNRHKSRCKSDTVSRSSIASDGADSSLTAAQTERKRVLEEDPLATNVQHNSVTCNACGKVVKYTMFDLHHWNRHKSRCKSDTVSRSSIASDGADSSLTAAQTERKRVLEEDPLATNVQHNSVTCNACGKVLKHTMFDLFKWNRHKSHCKPDGSLSRSTSSSLSSSNSINGTQPAMKETEEAQAADVDCILPSKNRETSDDSSLTAAQAERKKVLEQDALTLHVEHDSLACKACGKVVKYTAFDLFLWKRHKVSCKPTSRNTPSLQGGAKTVVQGKRFTPLVVNKKFSNAQLSTKAPILSLNEDLASFPAGSAVPPSLPVLHASAFAFTSALADCATSSTAIHAEPSFRPKTSAALTPLSSMPSARLRELKVATSGPIVRKASTVPDITLEVNSPTSLSLYHLDFPMSVPIALNRISMPPALAQRKQVARFAVILSQVAIQDLRNCVLVSRMFRYAIYLSASTRLASKFAGYRLNRIMHRIPASMMNMWPYLLQREGEKNFRRRVFEESFLGRVFKGRRTIAPQLWASPDNDKQIVIAIRFVMTRLFFIVSIQNNKEWLDSMVVDAREIIKGEIWCIDVAKPSKSLSTVVKSFYVLESTCEVVGFAPIPSKAEGPLPIQMRADWSSYINQRLLTMHPSSQLKSTGRQLDPTRSSSSIPATSLMDQLSWTNHEEFTKGISNLWLRKVKIQQEVGAAKRKVAERYILASVVENSVSGRYKTSTEMASDFAGAPTGLVNTGKKSQVKLNLYLPAHHHVESVHFTTAQGRSLHPALAVIQTPARAYYVLRDNGMQVGCEEDGVADVWMKILGCEPNGVRACRIDALL</sequence>
<feature type="region of interest" description="Disordered" evidence="1">
    <location>
        <begin position="85"/>
        <end position="121"/>
    </location>
</feature>
<reference evidence="2" key="1">
    <citation type="submission" date="2022-08" db="EMBL/GenBank/DDBJ databases">
        <title>A Global Phylogenomic Analysis of the Shiitake Genus Lentinula.</title>
        <authorList>
            <consortium name="DOE Joint Genome Institute"/>
            <person name="Sierra-Patev S."/>
            <person name="Min B."/>
            <person name="Naranjo-Ortiz M."/>
            <person name="Looney B."/>
            <person name="Konkel Z."/>
            <person name="Slot J.C."/>
            <person name="Sakamoto Y."/>
            <person name="Steenwyk J.L."/>
            <person name="Rokas A."/>
            <person name="Carro J."/>
            <person name="Camarero S."/>
            <person name="Ferreira P."/>
            <person name="Molpeceres G."/>
            <person name="Ruiz-Duenas F.J."/>
            <person name="Serrano A."/>
            <person name="Henrissat B."/>
            <person name="Drula E."/>
            <person name="Hughes K.W."/>
            <person name="Mata J.L."/>
            <person name="Ishikawa N.K."/>
            <person name="Vargas-Isla R."/>
            <person name="Ushijima S."/>
            <person name="Smith C.A."/>
            <person name="Ahrendt S."/>
            <person name="Andreopoulos W."/>
            <person name="He G."/>
            <person name="Labutti K."/>
            <person name="Lipzen A."/>
            <person name="Ng V."/>
            <person name="Riley R."/>
            <person name="Sandor L."/>
            <person name="Barry K."/>
            <person name="Martinez A.T."/>
            <person name="Xiao Y."/>
            <person name="Gibbons J.G."/>
            <person name="Terashima K."/>
            <person name="Grigoriev I.V."/>
            <person name="Hibbett D.S."/>
        </authorList>
    </citation>
    <scope>NUCLEOTIDE SEQUENCE</scope>
    <source>
        <strain evidence="2">JLM2183</strain>
    </source>
</reference>
<dbReference type="Proteomes" id="UP001150266">
    <property type="component" value="Unassembled WGS sequence"/>
</dbReference>
<feature type="compositionally biased region" description="Polar residues" evidence="1">
    <location>
        <begin position="195"/>
        <end position="215"/>
    </location>
</feature>
<evidence type="ECO:0000313" key="3">
    <source>
        <dbReference type="Proteomes" id="UP001150266"/>
    </source>
</evidence>
<accession>A0A9W9AHR3</accession>
<protein>
    <submittedName>
        <fullName evidence="2">Uncharacterized protein</fullName>
    </submittedName>
</protein>
<feature type="region of interest" description="Disordered" evidence="1">
    <location>
        <begin position="193"/>
        <end position="218"/>
    </location>
</feature>
<evidence type="ECO:0000313" key="2">
    <source>
        <dbReference type="EMBL" id="KAJ4482205.1"/>
    </source>
</evidence>
<feature type="region of interest" description="Disordered" evidence="1">
    <location>
        <begin position="331"/>
        <end position="366"/>
    </location>
</feature>
<dbReference type="OrthoDB" id="2368680at2759"/>